<dbReference type="SMART" id="SM00326">
    <property type="entry name" value="SH3"/>
    <property type="match status" value="2"/>
</dbReference>
<reference evidence="7" key="1">
    <citation type="submission" date="2014-12" db="EMBL/GenBank/DDBJ databases">
        <title>Cloning, expression and SNPs associated with growth traits analysis of GRB2 gene in Meretrix meretrix.</title>
        <authorList>
            <person name="Gao X."/>
            <person name="Dong Y."/>
        </authorList>
    </citation>
    <scope>NUCLEOTIDE SEQUENCE</scope>
</reference>
<evidence type="ECO:0000259" key="5">
    <source>
        <dbReference type="PROSITE" id="PS50001"/>
    </source>
</evidence>
<feature type="domain" description="SH3" evidence="6">
    <location>
        <begin position="1"/>
        <end position="58"/>
    </location>
</feature>
<gene>
    <name evidence="7" type="primary">GRB2</name>
</gene>
<evidence type="ECO:0000256" key="3">
    <source>
        <dbReference type="PROSITE-ProRule" id="PRU00191"/>
    </source>
</evidence>
<dbReference type="Pfam" id="PF00017">
    <property type="entry name" value="SH2"/>
    <property type="match status" value="1"/>
</dbReference>
<dbReference type="Gene3D" id="3.30.505.10">
    <property type="entry name" value="SH2 domain"/>
    <property type="match status" value="1"/>
</dbReference>
<dbReference type="InterPro" id="IPR000980">
    <property type="entry name" value="SH2"/>
</dbReference>
<dbReference type="PROSITE" id="PS50002">
    <property type="entry name" value="SH3"/>
    <property type="match status" value="2"/>
</dbReference>
<protein>
    <submittedName>
        <fullName evidence="7">Growth factor receptor-bound protein 2</fullName>
    </submittedName>
</protein>
<dbReference type="Gene3D" id="2.30.30.40">
    <property type="entry name" value="SH3 Domains"/>
    <property type="match status" value="2"/>
</dbReference>
<dbReference type="SMART" id="SM00252">
    <property type="entry name" value="SH2"/>
    <property type="match status" value="1"/>
</dbReference>
<accession>A0A1L1ZLS7</accession>
<feature type="domain" description="SH2" evidence="5">
    <location>
        <begin position="60"/>
        <end position="159"/>
    </location>
</feature>
<dbReference type="SUPFAM" id="SSF55550">
    <property type="entry name" value="SH2 domain"/>
    <property type="match status" value="1"/>
</dbReference>
<dbReference type="InterPro" id="IPR043539">
    <property type="entry name" value="Grb2-like"/>
</dbReference>
<evidence type="ECO:0000259" key="6">
    <source>
        <dbReference type="PROSITE" id="PS50002"/>
    </source>
</evidence>
<dbReference type="FunFam" id="2.30.30.40:FF:000076">
    <property type="entry name" value="Growth factor receptor-bound protein 2"/>
    <property type="match status" value="1"/>
</dbReference>
<dbReference type="AlphaFoldDB" id="A0A1L1ZLS7"/>
<sequence length="223" mass="25887">MEAVAKHDFTATAEDELSFSKGDVLKVLSKEDDQNWYKAELQGKEGFVPNNYIEMKPHEWFYGSLKRHEAEDKLLEKVNGQYIHPDGAFLVRRSESVPTDFSMSVKFQNGVQHFKILRETATGKYYLWVVRFSSINELIEYHRKASVSRSQTICLKDMAGNLKEVEAMYDFEPDDQNEIRRKRGDKIVVEEEVDVNWWRGRNLSTGCSGLFPANYIKSCRKGK</sequence>
<dbReference type="InterPro" id="IPR036860">
    <property type="entry name" value="SH2_dom_sf"/>
</dbReference>
<proteinExistence type="evidence at transcript level"/>
<name>A0A1L1ZLS7_MERMT</name>
<dbReference type="SUPFAM" id="SSF50044">
    <property type="entry name" value="SH3-domain"/>
    <property type="match status" value="2"/>
</dbReference>
<feature type="domain" description="SH3" evidence="6">
    <location>
        <begin position="160"/>
        <end position="221"/>
    </location>
</feature>
<dbReference type="PROSITE" id="PS50001">
    <property type="entry name" value="SH2"/>
    <property type="match status" value="1"/>
</dbReference>
<dbReference type="Pfam" id="PF14604">
    <property type="entry name" value="SH3_9"/>
    <property type="match status" value="1"/>
</dbReference>
<evidence type="ECO:0000256" key="1">
    <source>
        <dbReference type="ARBA" id="ARBA00022443"/>
    </source>
</evidence>
<dbReference type="InterPro" id="IPR001452">
    <property type="entry name" value="SH3_domain"/>
</dbReference>
<dbReference type="InterPro" id="IPR036028">
    <property type="entry name" value="SH3-like_dom_sf"/>
</dbReference>
<dbReference type="Pfam" id="PF00018">
    <property type="entry name" value="SH3_1"/>
    <property type="match status" value="1"/>
</dbReference>
<dbReference type="CDD" id="cd09941">
    <property type="entry name" value="SH2_Grb2_like"/>
    <property type="match status" value="1"/>
</dbReference>
<evidence type="ECO:0000313" key="7">
    <source>
        <dbReference type="EMBL" id="ALG64481.1"/>
    </source>
</evidence>
<evidence type="ECO:0000256" key="2">
    <source>
        <dbReference type="ARBA" id="ARBA00022999"/>
    </source>
</evidence>
<keyword evidence="7" id="KW-0675">Receptor</keyword>
<keyword evidence="1 4" id="KW-0728">SH3 domain</keyword>
<dbReference type="PRINTS" id="PR00401">
    <property type="entry name" value="SH2DOMAIN"/>
</dbReference>
<evidence type="ECO:0000256" key="4">
    <source>
        <dbReference type="PROSITE-ProRule" id="PRU00192"/>
    </source>
</evidence>
<dbReference type="PRINTS" id="PR00452">
    <property type="entry name" value="SH3DOMAIN"/>
</dbReference>
<dbReference type="PANTHER" id="PTHR46037">
    <property type="entry name" value="PROTEIN ENHANCER OF SEVENLESS 2B"/>
    <property type="match status" value="1"/>
</dbReference>
<keyword evidence="2 3" id="KW-0727">SH2 domain</keyword>
<dbReference type="CDD" id="cd11804">
    <property type="entry name" value="SH3_GRB2_like_N"/>
    <property type="match status" value="1"/>
</dbReference>
<organism evidence="7">
    <name type="scientific">Meretrix meretrix</name>
    <name type="common">Asiatic hard clam</name>
    <name type="synonym">Venus meretrix</name>
    <dbReference type="NCBI Taxonomy" id="291251"/>
    <lineage>
        <taxon>Eukaryota</taxon>
        <taxon>Metazoa</taxon>
        <taxon>Spiralia</taxon>
        <taxon>Lophotrochozoa</taxon>
        <taxon>Mollusca</taxon>
        <taxon>Bivalvia</taxon>
        <taxon>Autobranchia</taxon>
        <taxon>Heteroconchia</taxon>
        <taxon>Euheterodonta</taxon>
        <taxon>Imparidentia</taxon>
        <taxon>Neoheterodontei</taxon>
        <taxon>Venerida</taxon>
        <taxon>Veneroidea</taxon>
        <taxon>Veneridae</taxon>
        <taxon>Meretrix</taxon>
    </lineage>
</organism>
<dbReference type="EMBL" id="KP250878">
    <property type="protein sequence ID" value="ALG64481.1"/>
    <property type="molecule type" value="mRNA"/>
</dbReference>